<dbReference type="EMBL" id="GGEC01066408">
    <property type="protein sequence ID" value="MBX46892.1"/>
    <property type="molecule type" value="Transcribed_RNA"/>
</dbReference>
<sequence length="32" mass="3727">MLPENPFSVDFIFSKCLESEPESWTLLRKPGE</sequence>
<proteinExistence type="predicted"/>
<protein>
    <submittedName>
        <fullName evidence="1">Uncharacterized protein</fullName>
    </submittedName>
</protein>
<dbReference type="AlphaFoldDB" id="A0A2P2NWN0"/>
<organism evidence="1">
    <name type="scientific">Rhizophora mucronata</name>
    <name type="common">Asiatic mangrove</name>
    <dbReference type="NCBI Taxonomy" id="61149"/>
    <lineage>
        <taxon>Eukaryota</taxon>
        <taxon>Viridiplantae</taxon>
        <taxon>Streptophyta</taxon>
        <taxon>Embryophyta</taxon>
        <taxon>Tracheophyta</taxon>
        <taxon>Spermatophyta</taxon>
        <taxon>Magnoliopsida</taxon>
        <taxon>eudicotyledons</taxon>
        <taxon>Gunneridae</taxon>
        <taxon>Pentapetalae</taxon>
        <taxon>rosids</taxon>
        <taxon>fabids</taxon>
        <taxon>Malpighiales</taxon>
        <taxon>Rhizophoraceae</taxon>
        <taxon>Rhizophora</taxon>
    </lineage>
</organism>
<evidence type="ECO:0000313" key="1">
    <source>
        <dbReference type="EMBL" id="MBX46892.1"/>
    </source>
</evidence>
<name>A0A2P2NWN0_RHIMU</name>
<accession>A0A2P2NWN0</accession>
<reference evidence="1" key="1">
    <citation type="submission" date="2018-02" db="EMBL/GenBank/DDBJ databases">
        <title>Rhizophora mucronata_Transcriptome.</title>
        <authorList>
            <person name="Meera S.P."/>
            <person name="Sreeshan A."/>
            <person name="Augustine A."/>
        </authorList>
    </citation>
    <scope>NUCLEOTIDE SEQUENCE</scope>
    <source>
        <tissue evidence="1">Leaf</tissue>
    </source>
</reference>